<evidence type="ECO:0000256" key="2">
    <source>
        <dbReference type="ARBA" id="ARBA00022898"/>
    </source>
</evidence>
<keyword evidence="2" id="KW-0663">Pyridoxal phosphate</keyword>
<dbReference type="InterPro" id="IPR036052">
    <property type="entry name" value="TrpB-like_PALP_sf"/>
</dbReference>
<dbReference type="GO" id="GO:1901605">
    <property type="term" value="P:alpha-amino acid metabolic process"/>
    <property type="evidence" value="ECO:0007669"/>
    <property type="project" value="UniProtKB-ARBA"/>
</dbReference>
<evidence type="ECO:0000313" key="5">
    <source>
        <dbReference type="Proteomes" id="UP000003639"/>
    </source>
</evidence>
<name>A6NZW4_9FIRM</name>
<dbReference type="InterPro" id="IPR001926">
    <property type="entry name" value="TrpB-like_PALP"/>
</dbReference>
<dbReference type="EMBL" id="AAXG02000034">
    <property type="protein sequence ID" value="EDM98467.1"/>
    <property type="molecule type" value="Genomic_DNA"/>
</dbReference>
<dbReference type="STRING" id="411467.BACCAP_03768"/>
<sequence>MSYFKGVKCIRCGRPLGDDPFYEGCPACKAEGVGVNFTTTYDLTGAKLPGQNVQPGLFRWREFYPLPDDAVPVSIGEGNTPLLKLERLGEKLGIENLYVKDESRNPTMSYKDRLCSVIITKARHDGVPAVTMASTGNHGAAAAAYAAAAGMPCVIFTIPQVPDTMKTLMQAYGAKVIVTPTSLDRWTIMGQCVRELGWMPVSGFMSPAIGSNCYGIDGYKSIAFEIYEQLGNAAPDFISVPACYSDGLYGTYKGMADLVEMGYLEKVPQFVGAEVFGSLEQTIAAGEENPKVVPSDWSISFSIANGQCTWQGLEAVRKSGGYARSSNDKETMDMQLLLASTEGIYAEASSVTSLVALAKLAKEGKIAPGQKAVAVLTSTGLKDPATTREHLPAVPTINPTMDELRAALKDSYGVTI</sequence>
<dbReference type="AlphaFoldDB" id="A6NZW4"/>
<gene>
    <name evidence="4" type="ORF">BACCAP_03768</name>
</gene>
<dbReference type="RefSeq" id="WP_006574269.1">
    <property type="nucleotide sequence ID" value="NZ_AAXG02000034.1"/>
</dbReference>
<dbReference type="eggNOG" id="COG0498">
    <property type="taxonomic scope" value="Bacteria"/>
</dbReference>
<dbReference type="InterPro" id="IPR050214">
    <property type="entry name" value="Cys_Synth/Cystath_Beta-Synth"/>
</dbReference>
<organism evidence="4 5">
    <name type="scientific">Pseudoflavonifractor capillosus ATCC 29799</name>
    <dbReference type="NCBI Taxonomy" id="411467"/>
    <lineage>
        <taxon>Bacteria</taxon>
        <taxon>Bacillati</taxon>
        <taxon>Bacillota</taxon>
        <taxon>Clostridia</taxon>
        <taxon>Eubacteriales</taxon>
        <taxon>Oscillospiraceae</taxon>
        <taxon>Pseudoflavonifractor</taxon>
    </lineage>
</organism>
<proteinExistence type="predicted"/>
<reference evidence="4 5" key="2">
    <citation type="submission" date="2007-06" db="EMBL/GenBank/DDBJ databases">
        <title>Draft genome sequence of Pseudoflavonifractor capillosus ATCC 29799.</title>
        <authorList>
            <person name="Sudarsanam P."/>
            <person name="Ley R."/>
            <person name="Guruge J."/>
            <person name="Turnbaugh P.J."/>
            <person name="Mahowald M."/>
            <person name="Liep D."/>
            <person name="Gordon J."/>
        </authorList>
    </citation>
    <scope>NUCLEOTIDE SEQUENCE [LARGE SCALE GENOMIC DNA]</scope>
    <source>
        <strain evidence="4 5">ATCC 29799</strain>
    </source>
</reference>
<accession>A6NZW4</accession>
<dbReference type="Proteomes" id="UP000003639">
    <property type="component" value="Unassembled WGS sequence"/>
</dbReference>
<dbReference type="PANTHER" id="PTHR10314">
    <property type="entry name" value="CYSTATHIONINE BETA-SYNTHASE"/>
    <property type="match status" value="1"/>
</dbReference>
<keyword evidence="5" id="KW-1185">Reference proteome</keyword>
<comment type="cofactor">
    <cofactor evidence="1">
        <name>pyridoxal 5'-phosphate</name>
        <dbReference type="ChEBI" id="CHEBI:597326"/>
    </cofactor>
</comment>
<evidence type="ECO:0000259" key="3">
    <source>
        <dbReference type="Pfam" id="PF00291"/>
    </source>
</evidence>
<evidence type="ECO:0000313" key="4">
    <source>
        <dbReference type="EMBL" id="EDM98467.1"/>
    </source>
</evidence>
<evidence type="ECO:0000256" key="1">
    <source>
        <dbReference type="ARBA" id="ARBA00001933"/>
    </source>
</evidence>
<dbReference type="SUPFAM" id="SSF53686">
    <property type="entry name" value="Tryptophan synthase beta subunit-like PLP-dependent enzymes"/>
    <property type="match status" value="1"/>
</dbReference>
<dbReference type="Gene3D" id="3.40.50.1100">
    <property type="match status" value="2"/>
</dbReference>
<protein>
    <submittedName>
        <fullName evidence="4">Putative threonine synthase</fullName>
    </submittedName>
</protein>
<reference evidence="4 5" key="1">
    <citation type="submission" date="2007-04" db="EMBL/GenBank/DDBJ databases">
        <authorList>
            <person name="Fulton L."/>
            <person name="Clifton S."/>
            <person name="Fulton B."/>
            <person name="Xu J."/>
            <person name="Minx P."/>
            <person name="Pepin K.H."/>
            <person name="Johnson M."/>
            <person name="Thiruvilangam P."/>
            <person name="Bhonagiri V."/>
            <person name="Nash W.E."/>
            <person name="Mardis E.R."/>
            <person name="Wilson R.K."/>
        </authorList>
    </citation>
    <scope>NUCLEOTIDE SEQUENCE [LARGE SCALE GENOMIC DNA]</scope>
    <source>
        <strain evidence="4 5">ATCC 29799</strain>
    </source>
</reference>
<feature type="domain" description="Tryptophan synthase beta chain-like PALP" evidence="3">
    <location>
        <begin position="74"/>
        <end position="377"/>
    </location>
</feature>
<comment type="caution">
    <text evidence="4">The sequence shown here is derived from an EMBL/GenBank/DDBJ whole genome shotgun (WGS) entry which is preliminary data.</text>
</comment>
<dbReference type="OrthoDB" id="9778118at2"/>
<dbReference type="Pfam" id="PF00291">
    <property type="entry name" value="PALP"/>
    <property type="match status" value="1"/>
</dbReference>